<feature type="transmembrane region" description="Helical" evidence="12">
    <location>
        <begin position="49"/>
        <end position="79"/>
    </location>
</feature>
<organism evidence="13 14">
    <name type="scientific">Trametes pubescens</name>
    <name type="common">White-rot fungus</name>
    <dbReference type="NCBI Taxonomy" id="154538"/>
    <lineage>
        <taxon>Eukaryota</taxon>
        <taxon>Fungi</taxon>
        <taxon>Dikarya</taxon>
        <taxon>Basidiomycota</taxon>
        <taxon>Agaricomycotina</taxon>
        <taxon>Agaricomycetes</taxon>
        <taxon>Polyporales</taxon>
        <taxon>Polyporaceae</taxon>
        <taxon>Trametes</taxon>
    </lineage>
</organism>
<feature type="compositionally biased region" description="Polar residues" evidence="11">
    <location>
        <begin position="338"/>
        <end position="348"/>
    </location>
</feature>
<evidence type="ECO:0000313" key="14">
    <source>
        <dbReference type="Proteomes" id="UP000184267"/>
    </source>
</evidence>
<dbReference type="GO" id="GO:0071595">
    <property type="term" value="C:Nem1-Spo7 phosphatase complex"/>
    <property type="evidence" value="ECO:0007669"/>
    <property type="project" value="InterPro"/>
</dbReference>
<keyword evidence="8 12" id="KW-0472">Membrane</keyword>
<keyword evidence="9" id="KW-0539">Nucleus</keyword>
<dbReference type="STRING" id="154538.A0A1M2VPX8"/>
<dbReference type="PANTHER" id="PTHR20996">
    <property type="entry name" value="NUCLEAR ENVELOPE PHOSPHATASE-REGULATORY SUBUNIT 1"/>
    <property type="match status" value="1"/>
</dbReference>
<dbReference type="InterPro" id="IPR005605">
    <property type="entry name" value="Spo7"/>
</dbReference>
<protein>
    <recommendedName>
        <fullName evidence="10">Transmembrane protein 188</fullName>
    </recommendedName>
</protein>
<feature type="transmembrane region" description="Helical" evidence="12">
    <location>
        <begin position="99"/>
        <end position="121"/>
    </location>
</feature>
<sequence>MPPRPAQPSSSTSFHPPNDAATYRDLLLFEERLKSNATSLNRRKRRYQLFLGQLLLIIAFLLCEVLLQTNLLGVPYTWLLRRALPDLYTQTTVVRVHPYFASGLLFVAVTTLVLFFATGLYSEKIGYANKYVPHANRALRNFNMYLNMRQPPLRSKLPFNPFAFLFARPTPSVPTSPTSSSSSAGTKRTRSPSPTRPARRASSVPIPPIPPAANPRGELIFSSRVDRAFRDAYDRYRAQFERRRAERERAARAQTWPRSMLTHLPFSYLLPWGDGAPSGAAGSGAATPVSAGAATEREKEKRWSGSQGSVRGRGQGSVGGTPSGSRKSSPVPGRPTTRKSSGGLSQPPQQHPLAAEPAAGL</sequence>
<feature type="compositionally biased region" description="Low complexity" evidence="11">
    <location>
        <begin position="277"/>
        <end position="294"/>
    </location>
</feature>
<dbReference type="InterPro" id="IPR019168">
    <property type="entry name" value="NEP1-R1"/>
</dbReference>
<proteinExistence type="inferred from homology"/>
<comment type="similarity">
    <text evidence="3">Belongs to the CNEP1R1 family.</text>
</comment>
<dbReference type="EMBL" id="MNAD01000895">
    <property type="protein sequence ID" value="OJT09616.1"/>
    <property type="molecule type" value="Genomic_DNA"/>
</dbReference>
<feature type="region of interest" description="Disordered" evidence="11">
    <location>
        <begin position="171"/>
        <end position="217"/>
    </location>
</feature>
<comment type="caution">
    <text evidence="13">The sequence shown here is derived from an EMBL/GenBank/DDBJ whole genome shotgun (WGS) entry which is preliminary data.</text>
</comment>
<dbReference type="Proteomes" id="UP000184267">
    <property type="component" value="Unassembled WGS sequence"/>
</dbReference>
<dbReference type="AlphaFoldDB" id="A0A1M2VPX8"/>
<keyword evidence="6 12" id="KW-1133">Transmembrane helix</keyword>
<dbReference type="PANTHER" id="PTHR20996:SF1">
    <property type="entry name" value="NUCLEAR ENVELOPE PHOSPHATASE-REGULATORY SUBUNIT 1"/>
    <property type="match status" value="1"/>
</dbReference>
<evidence type="ECO:0000256" key="12">
    <source>
        <dbReference type="SAM" id="Phobius"/>
    </source>
</evidence>
<dbReference type="OMA" id="NMYLNMR"/>
<evidence type="ECO:0000256" key="6">
    <source>
        <dbReference type="ARBA" id="ARBA00022989"/>
    </source>
</evidence>
<keyword evidence="14" id="KW-1185">Reference proteome</keyword>
<feature type="compositionally biased region" description="Gly residues" evidence="11">
    <location>
        <begin position="311"/>
        <end position="322"/>
    </location>
</feature>
<evidence type="ECO:0000256" key="9">
    <source>
        <dbReference type="ARBA" id="ARBA00023242"/>
    </source>
</evidence>
<evidence type="ECO:0000256" key="5">
    <source>
        <dbReference type="ARBA" id="ARBA00022692"/>
    </source>
</evidence>
<evidence type="ECO:0000313" key="13">
    <source>
        <dbReference type="EMBL" id="OJT09616.1"/>
    </source>
</evidence>
<dbReference type="GO" id="GO:0005737">
    <property type="term" value="C:cytoplasm"/>
    <property type="evidence" value="ECO:0007669"/>
    <property type="project" value="UniProtKB-SubCell"/>
</dbReference>
<name>A0A1M2VPX8_TRAPU</name>
<gene>
    <name evidence="13" type="ORF">TRAPUB_13923</name>
</gene>
<reference evidence="13 14" key="1">
    <citation type="submission" date="2016-10" db="EMBL/GenBank/DDBJ databases">
        <title>Genome sequence of the basidiomycete white-rot fungus Trametes pubescens.</title>
        <authorList>
            <person name="Makela M.R."/>
            <person name="Granchi Z."/>
            <person name="Peng M."/>
            <person name="De Vries R.P."/>
            <person name="Grigoriev I."/>
            <person name="Riley R."/>
            <person name="Hilden K."/>
        </authorList>
    </citation>
    <scope>NUCLEOTIDE SEQUENCE [LARGE SCALE GENOMIC DNA]</scope>
    <source>
        <strain evidence="13 14">FBCC735</strain>
    </source>
</reference>
<evidence type="ECO:0000256" key="3">
    <source>
        <dbReference type="ARBA" id="ARBA00010998"/>
    </source>
</evidence>
<dbReference type="GO" id="GO:0019888">
    <property type="term" value="F:protein phosphatase regulator activity"/>
    <property type="evidence" value="ECO:0007669"/>
    <property type="project" value="InterPro"/>
</dbReference>
<evidence type="ECO:0000256" key="8">
    <source>
        <dbReference type="ARBA" id="ARBA00023136"/>
    </source>
</evidence>
<comment type="subcellular location">
    <subcellularLocation>
        <location evidence="2">Cytoplasm</location>
    </subcellularLocation>
    <subcellularLocation>
        <location evidence="1">Nucleus membrane</location>
        <topology evidence="1">Multi-pass membrane protein</topology>
    </subcellularLocation>
</comment>
<feature type="region of interest" description="Disordered" evidence="11">
    <location>
        <begin position="277"/>
        <end position="361"/>
    </location>
</feature>
<evidence type="ECO:0000256" key="11">
    <source>
        <dbReference type="SAM" id="MobiDB-lite"/>
    </source>
</evidence>
<keyword evidence="7" id="KW-0443">Lipid metabolism</keyword>
<evidence type="ECO:0000256" key="7">
    <source>
        <dbReference type="ARBA" id="ARBA00023098"/>
    </source>
</evidence>
<dbReference type="GO" id="GO:0006629">
    <property type="term" value="P:lipid metabolic process"/>
    <property type="evidence" value="ECO:0007669"/>
    <property type="project" value="UniProtKB-KW"/>
</dbReference>
<keyword evidence="5 12" id="KW-0812">Transmembrane</keyword>
<dbReference type="OrthoDB" id="5599171at2759"/>
<accession>A0A1M2VPX8</accession>
<keyword evidence="4" id="KW-0963">Cytoplasm</keyword>
<feature type="compositionally biased region" description="Low complexity" evidence="11">
    <location>
        <begin position="171"/>
        <end position="183"/>
    </location>
</feature>
<evidence type="ECO:0000256" key="2">
    <source>
        <dbReference type="ARBA" id="ARBA00004496"/>
    </source>
</evidence>
<dbReference type="Pfam" id="PF03907">
    <property type="entry name" value="Spo7"/>
    <property type="match status" value="1"/>
</dbReference>
<evidence type="ECO:0000256" key="1">
    <source>
        <dbReference type="ARBA" id="ARBA00004232"/>
    </source>
</evidence>
<evidence type="ECO:0000256" key="4">
    <source>
        <dbReference type="ARBA" id="ARBA00022490"/>
    </source>
</evidence>
<evidence type="ECO:0000256" key="10">
    <source>
        <dbReference type="ARBA" id="ARBA00030458"/>
    </source>
</evidence>
<dbReference type="GO" id="GO:0031965">
    <property type="term" value="C:nuclear membrane"/>
    <property type="evidence" value="ECO:0007669"/>
    <property type="project" value="UniProtKB-SubCell"/>
</dbReference>